<protein>
    <submittedName>
        <fullName evidence="1">Bifunctional adenosylcobinamide kinase/adenosylcobinamide-phosphate guanylyltransferase</fullName>
    </submittedName>
</protein>
<comment type="caution">
    <text evidence="1">The sequence shown here is derived from an EMBL/GenBank/DDBJ whole genome shotgun (WGS) entry which is preliminary data.</text>
</comment>
<keyword evidence="1" id="KW-0808">Transferase</keyword>
<dbReference type="Gene3D" id="3.40.50.300">
    <property type="entry name" value="P-loop containing nucleotide triphosphate hydrolases"/>
    <property type="match status" value="1"/>
</dbReference>
<dbReference type="GO" id="GO:0016779">
    <property type="term" value="F:nucleotidyltransferase activity"/>
    <property type="evidence" value="ECO:0007669"/>
    <property type="project" value="UniProtKB-KW"/>
</dbReference>
<dbReference type="GO" id="GO:0016301">
    <property type="term" value="F:kinase activity"/>
    <property type="evidence" value="ECO:0007669"/>
    <property type="project" value="UniProtKB-KW"/>
</dbReference>
<evidence type="ECO:0000313" key="1">
    <source>
        <dbReference type="EMBL" id="MFC0559826.1"/>
    </source>
</evidence>
<gene>
    <name evidence="1" type="ORF">ACFFH4_12275</name>
</gene>
<dbReference type="InterPro" id="IPR003203">
    <property type="entry name" value="CobU/CobP"/>
</dbReference>
<keyword evidence="1" id="KW-0548">Nucleotidyltransferase</keyword>
<accession>A0ABV6NGG5</accession>
<dbReference type="RefSeq" id="WP_273840839.1">
    <property type="nucleotide sequence ID" value="NZ_JAQQWT010000002.1"/>
</dbReference>
<dbReference type="SUPFAM" id="SSF52540">
    <property type="entry name" value="P-loop containing nucleoside triphosphate hydrolases"/>
    <property type="match status" value="1"/>
</dbReference>
<proteinExistence type="predicted"/>
<dbReference type="Proteomes" id="UP001589833">
    <property type="component" value="Unassembled WGS sequence"/>
</dbReference>
<keyword evidence="1" id="KW-0418">Kinase</keyword>
<name>A0ABV6NGG5_9BACI</name>
<reference evidence="1 2" key="1">
    <citation type="submission" date="2024-09" db="EMBL/GenBank/DDBJ databases">
        <authorList>
            <person name="Sun Q."/>
            <person name="Mori K."/>
        </authorList>
    </citation>
    <scope>NUCLEOTIDE SEQUENCE [LARGE SCALE GENOMIC DNA]</scope>
    <source>
        <strain evidence="1 2">NCAIM B.02301</strain>
    </source>
</reference>
<sequence>MNTNNGNVIIFGLEAFIRTFLGKEKPRESFQEWLVTWLKWEQIDNGFNLSIIGTDIGKGIVPTDEGARRYRDLVGWCFQDVARQANRVDVIWYGLNEQLK</sequence>
<organism evidence="1 2">
    <name type="scientific">Halalkalibacter alkalisediminis</name>
    <dbReference type="NCBI Taxonomy" id="935616"/>
    <lineage>
        <taxon>Bacteria</taxon>
        <taxon>Bacillati</taxon>
        <taxon>Bacillota</taxon>
        <taxon>Bacilli</taxon>
        <taxon>Bacillales</taxon>
        <taxon>Bacillaceae</taxon>
        <taxon>Halalkalibacter</taxon>
    </lineage>
</organism>
<evidence type="ECO:0000313" key="2">
    <source>
        <dbReference type="Proteomes" id="UP001589833"/>
    </source>
</evidence>
<dbReference type="Pfam" id="PF02283">
    <property type="entry name" value="CobU"/>
    <property type="match status" value="1"/>
</dbReference>
<keyword evidence="2" id="KW-1185">Reference proteome</keyword>
<dbReference type="EMBL" id="JBHLTR010000017">
    <property type="protein sequence ID" value="MFC0559826.1"/>
    <property type="molecule type" value="Genomic_DNA"/>
</dbReference>
<dbReference type="InterPro" id="IPR027417">
    <property type="entry name" value="P-loop_NTPase"/>
</dbReference>